<dbReference type="GO" id="GO:0005829">
    <property type="term" value="C:cytosol"/>
    <property type="evidence" value="ECO:0007669"/>
    <property type="project" value="TreeGrafter"/>
</dbReference>
<evidence type="ECO:0000256" key="5">
    <source>
        <dbReference type="ARBA" id="ARBA00023125"/>
    </source>
</evidence>
<keyword evidence="2 7" id="KW-0597">Phosphoprotein</keyword>
<dbReference type="PANTHER" id="PTHR48111">
    <property type="entry name" value="REGULATOR OF RPOS"/>
    <property type="match status" value="1"/>
</dbReference>
<dbReference type="Proteomes" id="UP000036202">
    <property type="component" value="Chromosome"/>
</dbReference>
<keyword evidence="5 8" id="KW-0238">DNA-binding</keyword>
<dbReference type="SMART" id="SM00862">
    <property type="entry name" value="Trans_reg_C"/>
    <property type="match status" value="1"/>
</dbReference>
<dbReference type="InterPro" id="IPR036388">
    <property type="entry name" value="WH-like_DNA-bd_sf"/>
</dbReference>
<dbReference type="PANTHER" id="PTHR48111:SF26">
    <property type="entry name" value="STAGE 0 SPORULATION PROTEIN A HOMOLOG"/>
    <property type="match status" value="1"/>
</dbReference>
<dbReference type="Pfam" id="PF00072">
    <property type="entry name" value="Response_reg"/>
    <property type="match status" value="1"/>
</dbReference>
<keyword evidence="12" id="KW-1185">Reference proteome</keyword>
<feature type="DNA-binding region" description="OmpR/PhoB-type" evidence="8">
    <location>
        <begin position="138"/>
        <end position="237"/>
    </location>
</feature>
<evidence type="ECO:0000259" key="10">
    <source>
        <dbReference type="PROSITE" id="PS51755"/>
    </source>
</evidence>
<dbReference type="FunFam" id="1.10.10.10:FF:000018">
    <property type="entry name" value="DNA-binding response regulator ResD"/>
    <property type="match status" value="1"/>
</dbReference>
<protein>
    <submittedName>
        <fullName evidence="11">DNA-binding response regulator</fullName>
    </submittedName>
</protein>
<dbReference type="Gene3D" id="3.40.50.2300">
    <property type="match status" value="1"/>
</dbReference>
<dbReference type="EMBL" id="CP011974">
    <property type="protein sequence ID" value="AKO92526.1"/>
    <property type="molecule type" value="Genomic_DNA"/>
</dbReference>
<reference evidence="11 12" key="1">
    <citation type="journal article" date="2015" name="PLoS ONE">
        <title>Genome Sequence of Bacillus endophyticus and Analysis of Its Companion Mechanism in the Ketogulonigenium vulgare-Bacillus Strain Consortium.</title>
        <authorList>
            <person name="Jia N."/>
            <person name="Du J."/>
            <person name="Ding M.Z."/>
            <person name="Gao F."/>
            <person name="Yuan Y.J."/>
        </authorList>
    </citation>
    <scope>NUCLEOTIDE SEQUENCE [LARGE SCALE GENOMIC DNA]</scope>
    <source>
        <strain evidence="11 12">Hbe603</strain>
    </source>
</reference>
<dbReference type="SMART" id="SM00448">
    <property type="entry name" value="REC"/>
    <property type="match status" value="1"/>
</dbReference>
<dbReference type="AlphaFoldDB" id="A0A0H4KI87"/>
<feature type="modified residue" description="4-aspartylphosphate" evidence="7">
    <location>
        <position position="53"/>
    </location>
</feature>
<evidence type="ECO:0000259" key="9">
    <source>
        <dbReference type="PROSITE" id="PS50110"/>
    </source>
</evidence>
<accession>A0A0H4KI87</accession>
<dbReference type="GO" id="GO:0032993">
    <property type="term" value="C:protein-DNA complex"/>
    <property type="evidence" value="ECO:0007669"/>
    <property type="project" value="TreeGrafter"/>
</dbReference>
<dbReference type="SUPFAM" id="SSF52172">
    <property type="entry name" value="CheY-like"/>
    <property type="match status" value="1"/>
</dbReference>
<dbReference type="RefSeq" id="WP_046217186.1">
    <property type="nucleotide sequence ID" value="NZ_CP011974.1"/>
</dbReference>
<evidence type="ECO:0000313" key="12">
    <source>
        <dbReference type="Proteomes" id="UP000036202"/>
    </source>
</evidence>
<dbReference type="GO" id="GO:0006355">
    <property type="term" value="P:regulation of DNA-templated transcription"/>
    <property type="evidence" value="ECO:0007669"/>
    <property type="project" value="InterPro"/>
</dbReference>
<dbReference type="GO" id="GO:0000156">
    <property type="term" value="F:phosphorelay response regulator activity"/>
    <property type="evidence" value="ECO:0007669"/>
    <property type="project" value="TreeGrafter"/>
</dbReference>
<evidence type="ECO:0000256" key="4">
    <source>
        <dbReference type="ARBA" id="ARBA00023015"/>
    </source>
</evidence>
<evidence type="ECO:0000256" key="2">
    <source>
        <dbReference type="ARBA" id="ARBA00022553"/>
    </source>
</evidence>
<proteinExistence type="predicted"/>
<dbReference type="CDD" id="cd00383">
    <property type="entry name" value="trans_reg_C"/>
    <property type="match status" value="1"/>
</dbReference>
<dbReference type="PATRIC" id="fig|135735.6.peg.2239"/>
<keyword evidence="4" id="KW-0805">Transcription regulation</keyword>
<evidence type="ECO:0000313" key="11">
    <source>
        <dbReference type="EMBL" id="AKO92526.1"/>
    </source>
</evidence>
<evidence type="ECO:0000256" key="7">
    <source>
        <dbReference type="PROSITE-ProRule" id="PRU00169"/>
    </source>
</evidence>
<dbReference type="PROSITE" id="PS51755">
    <property type="entry name" value="OMPR_PHOB"/>
    <property type="match status" value="1"/>
</dbReference>
<dbReference type="KEGG" id="beo:BEH_10750"/>
<evidence type="ECO:0000256" key="8">
    <source>
        <dbReference type="PROSITE-ProRule" id="PRU01091"/>
    </source>
</evidence>
<dbReference type="InterPro" id="IPR001789">
    <property type="entry name" value="Sig_transdc_resp-reg_receiver"/>
</dbReference>
<dbReference type="Gene3D" id="1.10.10.10">
    <property type="entry name" value="Winged helix-like DNA-binding domain superfamily/Winged helix DNA-binding domain"/>
    <property type="match status" value="1"/>
</dbReference>
<feature type="domain" description="OmpR/PhoB-type" evidence="10">
    <location>
        <begin position="138"/>
        <end position="237"/>
    </location>
</feature>
<gene>
    <name evidence="11" type="ORF">BEH_10750</name>
</gene>
<keyword evidence="3" id="KW-0902">Two-component regulatory system</keyword>
<dbReference type="Pfam" id="PF00486">
    <property type="entry name" value="Trans_reg_C"/>
    <property type="match status" value="1"/>
</dbReference>
<dbReference type="PROSITE" id="PS50110">
    <property type="entry name" value="RESPONSE_REGULATORY"/>
    <property type="match status" value="1"/>
</dbReference>
<evidence type="ECO:0000256" key="3">
    <source>
        <dbReference type="ARBA" id="ARBA00023012"/>
    </source>
</evidence>
<reference evidence="12" key="2">
    <citation type="submission" date="2015-06" db="EMBL/GenBank/DDBJ databases">
        <title>Genome Sequence of Bacillus endophyticus and Analysis of its Companion Mechanism in the Ketogulonigenium vulgare-Bacillus strain Consortium.</title>
        <authorList>
            <person name="Jia N."/>
            <person name="Du J."/>
            <person name="Ding M.-Z."/>
            <person name="Gao F."/>
            <person name="Yuan Y.-J."/>
        </authorList>
    </citation>
    <scope>NUCLEOTIDE SEQUENCE [LARGE SCALE GENOMIC DNA]</scope>
    <source>
        <strain evidence="12">Hbe603</strain>
    </source>
</reference>
<dbReference type="FunFam" id="3.40.50.2300:FF:000001">
    <property type="entry name" value="DNA-binding response regulator PhoB"/>
    <property type="match status" value="1"/>
</dbReference>
<keyword evidence="6" id="KW-0804">Transcription</keyword>
<name>A0A0H4KI87_9BACI</name>
<comment type="subcellular location">
    <subcellularLocation>
        <location evidence="1">Cytoplasm</location>
    </subcellularLocation>
</comment>
<dbReference type="InterPro" id="IPR016032">
    <property type="entry name" value="Sig_transdc_resp-reg_C-effctor"/>
</dbReference>
<feature type="domain" description="Response regulatory" evidence="9">
    <location>
        <begin position="4"/>
        <end position="117"/>
    </location>
</feature>
<dbReference type="OrthoDB" id="9790442at2"/>
<sequence length="238" mass="27160">MSHRILIVEDDPFISDMVNENLTKEGFEVTAAFDGEEALEILNTQTFDVILLDLMLPKIDGMECLRMIRSKSMVLVIIMSAKDEDVDKALGLGLGADDYIAKPFSMLEVVARIKATIRRERHYKSSQAPKAGKEERKNKTVRIGDLSIDIEGFSVKKLDKKINLTAKEFNILKLLVSNPSQVYTKSQLYRAVWEDDYHGDENVINVHIRRLREKIEDNPSHPNYITTLWGIGYKLGDF</sequence>
<dbReference type="InterPro" id="IPR039420">
    <property type="entry name" value="WalR-like"/>
</dbReference>
<dbReference type="InterPro" id="IPR001867">
    <property type="entry name" value="OmpR/PhoB-type_DNA-bd"/>
</dbReference>
<dbReference type="GO" id="GO:0000976">
    <property type="term" value="F:transcription cis-regulatory region binding"/>
    <property type="evidence" value="ECO:0007669"/>
    <property type="project" value="TreeGrafter"/>
</dbReference>
<evidence type="ECO:0000256" key="6">
    <source>
        <dbReference type="ARBA" id="ARBA00023163"/>
    </source>
</evidence>
<evidence type="ECO:0000256" key="1">
    <source>
        <dbReference type="ARBA" id="ARBA00004496"/>
    </source>
</evidence>
<dbReference type="InterPro" id="IPR011006">
    <property type="entry name" value="CheY-like_superfamily"/>
</dbReference>
<dbReference type="SUPFAM" id="SSF46894">
    <property type="entry name" value="C-terminal effector domain of the bipartite response regulators"/>
    <property type="match status" value="1"/>
</dbReference>
<organism evidence="11 12">
    <name type="scientific">Priestia filamentosa</name>
    <dbReference type="NCBI Taxonomy" id="1402861"/>
    <lineage>
        <taxon>Bacteria</taxon>
        <taxon>Bacillati</taxon>
        <taxon>Bacillota</taxon>
        <taxon>Bacilli</taxon>
        <taxon>Bacillales</taxon>
        <taxon>Bacillaceae</taxon>
        <taxon>Priestia</taxon>
    </lineage>
</organism>
<dbReference type="Gene3D" id="6.10.250.690">
    <property type="match status" value="1"/>
</dbReference>